<dbReference type="AlphaFoldDB" id="A0A4Z0BWI7"/>
<dbReference type="InterPro" id="IPR036895">
    <property type="entry name" value="Uracil-DNA_glycosylase-like_sf"/>
</dbReference>
<dbReference type="OrthoDB" id="9799921at2"/>
<evidence type="ECO:0000313" key="3">
    <source>
        <dbReference type="Proteomes" id="UP000298180"/>
    </source>
</evidence>
<organism evidence="2 3">
    <name type="scientific">Ramlibacter henchirensis</name>
    <dbReference type="NCBI Taxonomy" id="204072"/>
    <lineage>
        <taxon>Bacteria</taxon>
        <taxon>Pseudomonadati</taxon>
        <taxon>Pseudomonadota</taxon>
        <taxon>Betaproteobacteria</taxon>
        <taxon>Burkholderiales</taxon>
        <taxon>Comamonadaceae</taxon>
        <taxon>Ramlibacter</taxon>
    </lineage>
</organism>
<accession>A0A4Z0BWI7</accession>
<dbReference type="GO" id="GO:0033958">
    <property type="term" value="F:DNA-deoxyinosine glycosylase activity"/>
    <property type="evidence" value="ECO:0007669"/>
    <property type="project" value="UniProtKB-EC"/>
</dbReference>
<dbReference type="Gene3D" id="3.40.470.10">
    <property type="entry name" value="Uracil-DNA glycosylase-like domain"/>
    <property type="match status" value="1"/>
</dbReference>
<dbReference type="EC" id="3.2.2.15" evidence="2"/>
<reference evidence="2 3" key="1">
    <citation type="submission" date="2019-03" db="EMBL/GenBank/DDBJ databases">
        <title>Ramlibacter henchirensis DSM 14656, whole genome shotgun sequence.</title>
        <authorList>
            <person name="Zhang X."/>
            <person name="Feng G."/>
            <person name="Zhu H."/>
        </authorList>
    </citation>
    <scope>NUCLEOTIDE SEQUENCE [LARGE SCALE GENOMIC DNA]</scope>
    <source>
        <strain evidence="2 3">DSM 14656</strain>
    </source>
</reference>
<dbReference type="SUPFAM" id="SSF52141">
    <property type="entry name" value="Uracil-DNA glycosylase-like"/>
    <property type="match status" value="1"/>
</dbReference>
<dbReference type="CDD" id="cd10032">
    <property type="entry name" value="UDG-F6_HDG"/>
    <property type="match status" value="1"/>
</dbReference>
<evidence type="ECO:0000313" key="2">
    <source>
        <dbReference type="EMBL" id="TFZ03082.1"/>
    </source>
</evidence>
<dbReference type="SMART" id="SM00987">
    <property type="entry name" value="UreE_C"/>
    <property type="match status" value="1"/>
</dbReference>
<keyword evidence="2" id="KW-0326">Glycosidase</keyword>
<dbReference type="InterPro" id="IPR026353">
    <property type="entry name" value="Hypoxan-DNA_Glyclase"/>
</dbReference>
<dbReference type="SMART" id="SM00986">
    <property type="entry name" value="UDG"/>
    <property type="match status" value="1"/>
</dbReference>
<proteinExistence type="predicted"/>
<feature type="domain" description="Uracil-DNA glycosylase-like" evidence="1">
    <location>
        <begin position="18"/>
        <end position="176"/>
    </location>
</feature>
<sequence length="178" mass="19715">MEPADSSGSREGLRSRSFHVISRSDARILVLGTLPGERSLACGEYYAHPQNRFWMIVGEVLGFDPLGPYETRVKQLFDHRIALWDVCAAAERPGSLDASIRSASVMPNDFSAFFAGHPGIVRVCFNGQHAAKLFQRLVRETLPTDVRSEWVTLPSTSPANASVSLEEKRRAWSQALLS</sequence>
<keyword evidence="2" id="KW-0378">Hydrolase</keyword>
<dbReference type="EMBL" id="SMLM01000002">
    <property type="protein sequence ID" value="TFZ03082.1"/>
    <property type="molecule type" value="Genomic_DNA"/>
</dbReference>
<dbReference type="Pfam" id="PF03167">
    <property type="entry name" value="UDG"/>
    <property type="match status" value="1"/>
</dbReference>
<comment type="caution">
    <text evidence="2">The sequence shown here is derived from an EMBL/GenBank/DDBJ whole genome shotgun (WGS) entry which is preliminary data.</text>
</comment>
<dbReference type="InterPro" id="IPR005122">
    <property type="entry name" value="Uracil-DNA_glycosylase-like"/>
</dbReference>
<gene>
    <name evidence="2" type="ORF">EZ313_17880</name>
</gene>
<dbReference type="Proteomes" id="UP000298180">
    <property type="component" value="Unassembled WGS sequence"/>
</dbReference>
<protein>
    <submittedName>
        <fullName evidence="2">DNA-deoxyinosine glycosylase</fullName>
        <ecNumber evidence="2">3.2.2.15</ecNumber>
    </submittedName>
</protein>
<name>A0A4Z0BWI7_9BURK</name>
<keyword evidence="3" id="KW-1185">Reference proteome</keyword>
<dbReference type="NCBIfam" id="TIGR04274">
    <property type="entry name" value="hypoxanDNAglyco"/>
    <property type="match status" value="1"/>
</dbReference>
<evidence type="ECO:0000259" key="1">
    <source>
        <dbReference type="SMART" id="SM00986"/>
    </source>
</evidence>
<dbReference type="RefSeq" id="WP_135264605.1">
    <property type="nucleotide sequence ID" value="NZ_SMLM01000002.1"/>
</dbReference>